<evidence type="ECO:0000256" key="1">
    <source>
        <dbReference type="ARBA" id="ARBA00011073"/>
    </source>
</evidence>
<dbReference type="InterPro" id="IPR037045">
    <property type="entry name" value="S8pro/Inhibitor_I9_sf"/>
</dbReference>
<dbReference type="SUPFAM" id="SSF54897">
    <property type="entry name" value="Protease propeptides/inhibitors"/>
    <property type="match status" value="1"/>
</dbReference>
<dbReference type="PANTHER" id="PTHR43806">
    <property type="entry name" value="PEPTIDASE S8"/>
    <property type="match status" value="1"/>
</dbReference>
<keyword evidence="2 5" id="KW-0645">Protease</keyword>
<keyword evidence="4 5" id="KW-0720">Serine protease</keyword>
<keyword evidence="3 5" id="KW-0378">Hydrolase</keyword>
<gene>
    <name evidence="9" type="primary">gf-spr1</name>
</gene>
<comment type="similarity">
    <text evidence="1 5 6">Belongs to the peptidase S8 family.</text>
</comment>
<dbReference type="EMBL" id="AB090947">
    <property type="protein sequence ID" value="BAC57966.1"/>
    <property type="molecule type" value="Genomic_DNA"/>
</dbReference>
<feature type="domain" description="Inhibitor I9" evidence="8">
    <location>
        <begin position="21"/>
        <end position="89"/>
    </location>
</feature>
<evidence type="ECO:0000256" key="5">
    <source>
        <dbReference type="PROSITE-ProRule" id="PRU01240"/>
    </source>
</evidence>
<evidence type="ECO:0000259" key="7">
    <source>
        <dbReference type="Pfam" id="PF00082"/>
    </source>
</evidence>
<dbReference type="InterPro" id="IPR050131">
    <property type="entry name" value="Peptidase_S8_subtilisin-like"/>
</dbReference>
<organism evidence="9">
    <name type="scientific">Grifola frondosa</name>
    <name type="common">Maitake</name>
    <name type="synonym">Polyporus frondosus</name>
    <dbReference type="NCBI Taxonomy" id="5627"/>
    <lineage>
        <taxon>Eukaryota</taxon>
        <taxon>Fungi</taxon>
        <taxon>Dikarya</taxon>
        <taxon>Basidiomycota</taxon>
        <taxon>Agaricomycotina</taxon>
        <taxon>Agaricomycetes</taxon>
        <taxon>Polyporales</taxon>
        <taxon>Grifolaceae</taxon>
        <taxon>Grifola</taxon>
    </lineage>
</organism>
<dbReference type="Gene3D" id="3.30.70.80">
    <property type="entry name" value="Peptidase S8 propeptide/proteinase inhibitor I9"/>
    <property type="match status" value="1"/>
</dbReference>
<dbReference type="GO" id="GO:0005615">
    <property type="term" value="C:extracellular space"/>
    <property type="evidence" value="ECO:0007669"/>
    <property type="project" value="TreeGrafter"/>
</dbReference>
<dbReference type="AlphaFoldDB" id="Q86Z58"/>
<proteinExistence type="evidence at transcript level"/>
<dbReference type="PROSITE" id="PS51892">
    <property type="entry name" value="SUBTILASE"/>
    <property type="match status" value="1"/>
</dbReference>
<dbReference type="CDD" id="cd04077">
    <property type="entry name" value="Peptidases_S8_PCSK9_ProteinaseK_like"/>
    <property type="match status" value="1"/>
</dbReference>
<reference evidence="9" key="1">
    <citation type="journal article" date="2008" name="Electron. J. Biotechnol.">
        <title>Molecular cloning, expression and characterization of a serine proteinase from Japanese edible mushroom, Grifola frondosa: solving the structure - function anomaly of a reported aminopeptidase.</title>
        <authorList>
            <person name="Islam M.M."/>
        </authorList>
    </citation>
    <scope>NUCLEOTIDE SEQUENCE</scope>
    <source>
        <tissue evidence="9">Fruiting bodies</tissue>
    </source>
</reference>
<evidence type="ECO:0000256" key="3">
    <source>
        <dbReference type="ARBA" id="ARBA00022801"/>
    </source>
</evidence>
<feature type="active site" description="Charge relay system" evidence="5">
    <location>
        <position position="169"/>
    </location>
</feature>
<dbReference type="SUPFAM" id="SSF52743">
    <property type="entry name" value="Subtilisin-like"/>
    <property type="match status" value="1"/>
</dbReference>
<dbReference type="PROSITE" id="PS00138">
    <property type="entry name" value="SUBTILASE_SER"/>
    <property type="match status" value="1"/>
</dbReference>
<feature type="active site" description="Charge relay system" evidence="5">
    <location>
        <position position="324"/>
    </location>
</feature>
<dbReference type="PANTHER" id="PTHR43806:SF58">
    <property type="entry name" value="ALKALINE PROTEASE 1-RELATED"/>
    <property type="match status" value="1"/>
</dbReference>
<accession>Q86Z58</accession>
<evidence type="ECO:0000256" key="4">
    <source>
        <dbReference type="ARBA" id="ARBA00022825"/>
    </source>
</evidence>
<feature type="domain" description="Peptidase S8/S53" evidence="7">
    <location>
        <begin position="131"/>
        <end position="357"/>
    </location>
</feature>
<dbReference type="Pfam" id="PF05922">
    <property type="entry name" value="Inhibitor_I9"/>
    <property type="match status" value="1"/>
</dbReference>
<dbReference type="InterPro" id="IPR023828">
    <property type="entry name" value="Peptidase_S8_Ser-AS"/>
</dbReference>
<dbReference type="PROSITE" id="PS00136">
    <property type="entry name" value="SUBTILASE_ASP"/>
    <property type="match status" value="1"/>
</dbReference>
<dbReference type="InterPro" id="IPR023827">
    <property type="entry name" value="Peptidase_S8_Asp-AS"/>
</dbReference>
<dbReference type="InterPro" id="IPR036852">
    <property type="entry name" value="Peptidase_S8/S53_dom_sf"/>
</dbReference>
<dbReference type="PRINTS" id="PR00723">
    <property type="entry name" value="SUBTILISIN"/>
</dbReference>
<dbReference type="InterPro" id="IPR010259">
    <property type="entry name" value="S8pro/Inhibitor_I9"/>
</dbReference>
<dbReference type="EMBL" id="AB090242">
    <property type="protein sequence ID" value="BAC57455.1"/>
    <property type="molecule type" value="mRNA"/>
</dbReference>
<dbReference type="Gene3D" id="3.40.50.200">
    <property type="entry name" value="Peptidase S8/S53 domain"/>
    <property type="match status" value="1"/>
</dbReference>
<dbReference type="GO" id="GO:0006508">
    <property type="term" value="P:proteolysis"/>
    <property type="evidence" value="ECO:0007669"/>
    <property type="project" value="UniProtKB-KW"/>
</dbReference>
<evidence type="ECO:0000256" key="2">
    <source>
        <dbReference type="ARBA" id="ARBA00022670"/>
    </source>
</evidence>
<dbReference type="MEROPS" id="S08.032"/>
<dbReference type="InterPro" id="IPR000209">
    <property type="entry name" value="Peptidase_S8/S53_dom"/>
</dbReference>
<evidence type="ECO:0000313" key="9">
    <source>
        <dbReference type="EMBL" id="BAC57455.1"/>
    </source>
</evidence>
<dbReference type="GO" id="GO:0004252">
    <property type="term" value="F:serine-type endopeptidase activity"/>
    <property type="evidence" value="ECO:0007669"/>
    <property type="project" value="UniProtKB-UniRule"/>
</dbReference>
<sequence length="379" mass="40435">MASPDNLLEIERTAGDKKDSSYIVRLKPGVDKSVHLTWLRERLSRNSEITHDYTSGFLNAFAGKFDEETLNFLRASPDVENISEDSIVQGFRTQDNAPWGLNRISQGPPLANQNPFATNFVYTYNNNPGYGVDIYVMDTGVLTSHTEFFGRATWGYTAPGLPAQDDNGHGTGVAAVACGTYYGVAKGSMLIAVKVLNFANTGTTSNILSGMEYVWNTARASGRPSVVNVSFGESANTSIDNGVLSLTQAGIHVVAAAGNTNIDASGISPARSQHCTTVGATTIGDARWANSNYGFVLDVFAPGVDILTASKDSITATQWATGTSFAAPFVTGIIASFISQLGNKLPAEMILFVRETALRDILTDIPFGTVNLLANNGHQ</sequence>
<dbReference type="Pfam" id="PF00082">
    <property type="entry name" value="Peptidase_S8"/>
    <property type="match status" value="1"/>
</dbReference>
<feature type="active site" description="Charge relay system" evidence="5">
    <location>
        <position position="138"/>
    </location>
</feature>
<evidence type="ECO:0000256" key="6">
    <source>
        <dbReference type="RuleBase" id="RU003355"/>
    </source>
</evidence>
<dbReference type="InterPro" id="IPR015500">
    <property type="entry name" value="Peptidase_S8_subtilisin-rel"/>
</dbReference>
<protein>
    <submittedName>
        <fullName evidence="9">Serine proteinase</fullName>
    </submittedName>
</protein>
<name>Q86Z58_GRIFR</name>
<evidence type="ECO:0000259" key="8">
    <source>
        <dbReference type="Pfam" id="PF05922"/>
    </source>
</evidence>
<dbReference type="InterPro" id="IPR034193">
    <property type="entry name" value="PCSK9_ProteinaseK-like"/>
</dbReference>